<dbReference type="EMBL" id="CM044701">
    <property type="protein sequence ID" value="KAI5681376.1"/>
    <property type="molecule type" value="Genomic_DNA"/>
</dbReference>
<organism evidence="1 2">
    <name type="scientific">Catharanthus roseus</name>
    <name type="common">Madagascar periwinkle</name>
    <name type="synonym">Vinca rosea</name>
    <dbReference type="NCBI Taxonomy" id="4058"/>
    <lineage>
        <taxon>Eukaryota</taxon>
        <taxon>Viridiplantae</taxon>
        <taxon>Streptophyta</taxon>
        <taxon>Embryophyta</taxon>
        <taxon>Tracheophyta</taxon>
        <taxon>Spermatophyta</taxon>
        <taxon>Magnoliopsida</taxon>
        <taxon>eudicotyledons</taxon>
        <taxon>Gunneridae</taxon>
        <taxon>Pentapetalae</taxon>
        <taxon>asterids</taxon>
        <taxon>lamiids</taxon>
        <taxon>Gentianales</taxon>
        <taxon>Apocynaceae</taxon>
        <taxon>Rauvolfioideae</taxon>
        <taxon>Vinceae</taxon>
        <taxon>Catharanthinae</taxon>
        <taxon>Catharanthus</taxon>
    </lineage>
</organism>
<keyword evidence="2" id="KW-1185">Reference proteome</keyword>
<evidence type="ECO:0000313" key="1">
    <source>
        <dbReference type="EMBL" id="KAI5681376.1"/>
    </source>
</evidence>
<proteinExistence type="predicted"/>
<reference evidence="2" key="1">
    <citation type="journal article" date="2023" name="Nat. Plants">
        <title>Single-cell RNA sequencing provides a high-resolution roadmap for understanding the multicellular compartmentation of specialized metabolism.</title>
        <authorList>
            <person name="Sun S."/>
            <person name="Shen X."/>
            <person name="Li Y."/>
            <person name="Li Y."/>
            <person name="Wang S."/>
            <person name="Li R."/>
            <person name="Zhang H."/>
            <person name="Shen G."/>
            <person name="Guo B."/>
            <person name="Wei J."/>
            <person name="Xu J."/>
            <person name="St-Pierre B."/>
            <person name="Chen S."/>
            <person name="Sun C."/>
        </authorList>
    </citation>
    <scope>NUCLEOTIDE SEQUENCE [LARGE SCALE GENOMIC DNA]</scope>
</reference>
<evidence type="ECO:0000313" key="2">
    <source>
        <dbReference type="Proteomes" id="UP001060085"/>
    </source>
</evidence>
<sequence>MEISEVSLRVGIHPLPNTGHSRTIRNANDLSPRMQVISDLIDTNLVPRSCKSLNELRIINIYLLDKLLSSFPVNLLCIIIHFMQDMVSTNRKNRIFSYPLLLTDIFRHFEIDFSGKEQVTTTSSDIINSDTFSRSSFEYNEIEKRWIGRLGLCPREAFSFERTRPARCLKKAVAEEDEGEEAEVSDE</sequence>
<comment type="caution">
    <text evidence="1">The sequence shown here is derived from an EMBL/GenBank/DDBJ whole genome shotgun (WGS) entry which is preliminary data.</text>
</comment>
<accession>A0ACC0C8X9</accession>
<dbReference type="Proteomes" id="UP001060085">
    <property type="component" value="Linkage Group LG01"/>
</dbReference>
<protein>
    <submittedName>
        <fullName evidence="1">Uncharacterized protein</fullName>
    </submittedName>
</protein>
<gene>
    <name evidence="1" type="ORF">M9H77_02603</name>
</gene>
<name>A0ACC0C8X9_CATRO</name>